<protein>
    <submittedName>
        <fullName evidence="2">50S ribosomal protein L18</fullName>
    </submittedName>
</protein>
<keyword evidence="1" id="KW-1185">Reference proteome</keyword>
<dbReference type="WBParaSite" id="ALUE_0000187801-mRNA-1">
    <property type="protein sequence ID" value="ALUE_0000187801-mRNA-1"/>
    <property type="gene ID" value="ALUE_0000187801"/>
</dbReference>
<reference evidence="2" key="1">
    <citation type="submission" date="2017-02" db="UniProtKB">
        <authorList>
            <consortium name="WormBaseParasite"/>
        </authorList>
    </citation>
    <scope>IDENTIFICATION</scope>
</reference>
<evidence type="ECO:0000313" key="1">
    <source>
        <dbReference type="Proteomes" id="UP000036681"/>
    </source>
</evidence>
<sequence length="30" mass="3590">MKVDVDIDNHGIAVRSHLRTSRRMRFSNFM</sequence>
<dbReference type="Proteomes" id="UP000036681">
    <property type="component" value="Unplaced"/>
</dbReference>
<organism evidence="1 2">
    <name type="scientific">Ascaris lumbricoides</name>
    <name type="common">Giant roundworm</name>
    <dbReference type="NCBI Taxonomy" id="6252"/>
    <lineage>
        <taxon>Eukaryota</taxon>
        <taxon>Metazoa</taxon>
        <taxon>Ecdysozoa</taxon>
        <taxon>Nematoda</taxon>
        <taxon>Chromadorea</taxon>
        <taxon>Rhabditida</taxon>
        <taxon>Spirurina</taxon>
        <taxon>Ascaridomorpha</taxon>
        <taxon>Ascaridoidea</taxon>
        <taxon>Ascarididae</taxon>
        <taxon>Ascaris</taxon>
    </lineage>
</organism>
<proteinExistence type="predicted"/>
<evidence type="ECO:0000313" key="2">
    <source>
        <dbReference type="WBParaSite" id="ALUE_0000187801-mRNA-1"/>
    </source>
</evidence>
<dbReference type="AlphaFoldDB" id="A0A0M3HK33"/>
<accession>A0A0M3HK33</accession>
<name>A0A0M3HK33_ASCLU</name>